<name>A0A170PQX6_9ZZZZ</name>
<gene>
    <name evidence="2" type="ORF">MGWOODY_XGa230</name>
</gene>
<dbReference type="GO" id="GO:0046872">
    <property type="term" value="F:metal ion binding"/>
    <property type="evidence" value="ECO:0007669"/>
    <property type="project" value="UniProtKB-ARBA"/>
</dbReference>
<accession>A0A170PQX6</accession>
<dbReference type="Pfam" id="PF05721">
    <property type="entry name" value="PhyH"/>
    <property type="match status" value="1"/>
</dbReference>
<dbReference type="Gene3D" id="2.60.120.620">
    <property type="entry name" value="q2cbj1_9rhob like domain"/>
    <property type="match status" value="1"/>
</dbReference>
<dbReference type="PANTHER" id="PTHR20883">
    <property type="entry name" value="PHYTANOYL-COA DIOXYGENASE DOMAIN CONTAINING 1"/>
    <property type="match status" value="1"/>
</dbReference>
<keyword evidence="2" id="KW-0560">Oxidoreductase</keyword>
<dbReference type="InterPro" id="IPR008775">
    <property type="entry name" value="Phytyl_CoA_dOase-like"/>
</dbReference>
<organism evidence="2">
    <name type="scientific">hydrothermal vent metagenome</name>
    <dbReference type="NCBI Taxonomy" id="652676"/>
    <lineage>
        <taxon>unclassified sequences</taxon>
        <taxon>metagenomes</taxon>
        <taxon>ecological metagenomes</taxon>
    </lineage>
</organism>
<feature type="region of interest" description="Disordered" evidence="1">
    <location>
        <begin position="250"/>
        <end position="274"/>
    </location>
</feature>
<sequence length="274" mass="31168">MTASQQSTQTPLRRLTEAQVEQYQRCGYIKNLSVIDASEISTLQASFEKLAARLPNGTDINQVNMWHKCSRTFYDLSRHPAILDYVEDLIGPDFFQWAGQFFVKYPEDGSEVPWHQDAQYWPLSPQQTVSAWLAVYDTDANNAAMQVVSGSHRRGQFVHHTNNNPHLVLDQEADISNCQPEDIVTIDLKAGEISLHDSRLLHGSGPNQSQRMRCGMTMRFAPTCVQADLSQWPTFEAYMARGIDRLHLNPHGPVPTGEEYPVRRFQHSSEFGYN</sequence>
<dbReference type="SUPFAM" id="SSF51197">
    <property type="entry name" value="Clavaminate synthase-like"/>
    <property type="match status" value="1"/>
</dbReference>
<proteinExistence type="predicted"/>
<keyword evidence="2" id="KW-0223">Dioxygenase</keyword>
<dbReference type="GO" id="GO:0048244">
    <property type="term" value="F:phytanoyl-CoA dioxygenase activity"/>
    <property type="evidence" value="ECO:0007669"/>
    <property type="project" value="UniProtKB-EC"/>
</dbReference>
<reference evidence="2" key="1">
    <citation type="submission" date="2015-10" db="EMBL/GenBank/DDBJ databases">
        <authorList>
            <person name="Gilbert D.G."/>
        </authorList>
    </citation>
    <scope>NUCLEOTIDE SEQUENCE</scope>
</reference>
<dbReference type="PANTHER" id="PTHR20883:SF48">
    <property type="entry name" value="ECTOINE DIOXYGENASE"/>
    <property type="match status" value="1"/>
</dbReference>
<dbReference type="EC" id="1.14.11.18" evidence="2"/>
<dbReference type="AlphaFoldDB" id="A0A170PQX6"/>
<evidence type="ECO:0000313" key="2">
    <source>
        <dbReference type="EMBL" id="CUS51109.1"/>
    </source>
</evidence>
<protein>
    <submittedName>
        <fullName evidence="2">Phytanoyl-CoA dioxygenase, peroxisomal</fullName>
        <ecNumber evidence="2">1.14.11.18</ecNumber>
    </submittedName>
</protein>
<evidence type="ECO:0000256" key="1">
    <source>
        <dbReference type="SAM" id="MobiDB-lite"/>
    </source>
</evidence>
<dbReference type="EMBL" id="CZRL01000052">
    <property type="protein sequence ID" value="CUS51109.1"/>
    <property type="molecule type" value="Genomic_DNA"/>
</dbReference>